<gene>
    <name evidence="11" type="primary">g7372</name>
    <name evidence="11" type="ORF">VP750_LOCUS6313</name>
</gene>
<name>A0ABP1G037_9CHLO</name>
<keyword evidence="5 9" id="KW-0479">Metal-binding</keyword>
<proteinExistence type="inferred from homology"/>
<sequence length="508" mass="57116">MSAWMQKQQARSTRAAAVASAVAEDAAELASEQRISMYTEAPSGEVCIEDFERYAIDRLRVLKGIEEAKTKGFKGDQLQELVVKLAEKHLRGATQQETRWKDAVSHFVLRLAYCKTEDLRRWFLQHECELFKSRFRNELPASQVDFMRRHSFDYEALAGEEYQVLKPDLVKVQESVGNSAFANEIKQATSRDAFFKVPFEQVPDLVATRRVLLKAGWAYVSRHEVASLVVSRFRAGLSHALVLTARRWATIIADEEADRLTPLISTLSERYLGPDYGDERKGPSEAVMAAQIPYLAKESFPLCMQSMYHRLHTDAHLKHNGRLQLGLFLKGIGLPLEEAMKFWRAEFGPKCMGEAFDKKYAYGVRYNYAKEGKRTDYTPYSCMKIIQTPVPRGEAFGCPYKTASPQELTEQLRAMRLPPRVVEEAVSKARGHHYQLACTAVFQGQHNCICESGISHPNQYYDESRKELTAAQGATATVTLGGAEHKTPVVKSSASAQALTAGPTPMTT</sequence>
<feature type="domain" description="DNA primase large subunit C-terminal" evidence="10">
    <location>
        <begin position="295"/>
        <end position="461"/>
    </location>
</feature>
<dbReference type="Pfam" id="PF26466">
    <property type="entry name" value="DNA_primase_lrg_N"/>
    <property type="match status" value="1"/>
</dbReference>
<organism evidence="11 12">
    <name type="scientific">Coccomyxa viridis</name>
    <dbReference type="NCBI Taxonomy" id="1274662"/>
    <lineage>
        <taxon>Eukaryota</taxon>
        <taxon>Viridiplantae</taxon>
        <taxon>Chlorophyta</taxon>
        <taxon>core chlorophytes</taxon>
        <taxon>Trebouxiophyceae</taxon>
        <taxon>Trebouxiophyceae incertae sedis</taxon>
        <taxon>Coccomyxaceae</taxon>
        <taxon>Coccomyxa</taxon>
    </lineage>
</organism>
<evidence type="ECO:0000256" key="8">
    <source>
        <dbReference type="ARBA" id="ARBA00023125"/>
    </source>
</evidence>
<evidence type="ECO:0000259" key="10">
    <source>
        <dbReference type="Pfam" id="PF04104"/>
    </source>
</evidence>
<keyword evidence="4 9" id="KW-0235">DNA replication</keyword>
<protein>
    <recommendedName>
        <fullName evidence="9">DNA primase large subunit</fullName>
    </recommendedName>
</protein>
<keyword evidence="8 9" id="KW-0238">DNA-binding</keyword>
<evidence type="ECO:0000256" key="4">
    <source>
        <dbReference type="ARBA" id="ARBA00022705"/>
    </source>
</evidence>
<dbReference type="InterPro" id="IPR016558">
    <property type="entry name" value="DNA_primase_lsu_euk"/>
</dbReference>
<keyword evidence="6 9" id="KW-0408">Iron</keyword>
<dbReference type="Gene3D" id="1.20.930.80">
    <property type="match status" value="1"/>
</dbReference>
<keyword evidence="7 9" id="KW-0411">Iron-sulfur</keyword>
<dbReference type="InterPro" id="IPR007238">
    <property type="entry name" value="DNA_primase_lsu_euk/arc"/>
</dbReference>
<dbReference type="PANTHER" id="PTHR10537:SF3">
    <property type="entry name" value="DNA PRIMASE LARGE SUBUNIT"/>
    <property type="match status" value="1"/>
</dbReference>
<evidence type="ECO:0000256" key="6">
    <source>
        <dbReference type="ARBA" id="ARBA00023004"/>
    </source>
</evidence>
<evidence type="ECO:0000256" key="3">
    <source>
        <dbReference type="ARBA" id="ARBA00022515"/>
    </source>
</evidence>
<evidence type="ECO:0000256" key="1">
    <source>
        <dbReference type="ARBA" id="ARBA00010564"/>
    </source>
</evidence>
<dbReference type="PANTHER" id="PTHR10537">
    <property type="entry name" value="DNA PRIMASE LARGE SUBUNIT"/>
    <property type="match status" value="1"/>
</dbReference>
<comment type="cofactor">
    <cofactor evidence="9">
        <name>[4Fe-4S] cluster</name>
        <dbReference type="ChEBI" id="CHEBI:49883"/>
    </cofactor>
    <text evidence="9">Binds 1 [4Fe-4S] cluster.</text>
</comment>
<comment type="function">
    <text evidence="9">DNA primase is the polymerase that synthesizes small RNA primers for the Okazaki fragments made during discontinuous DNA replication.</text>
</comment>
<evidence type="ECO:0000256" key="5">
    <source>
        <dbReference type="ARBA" id="ARBA00022723"/>
    </source>
</evidence>
<keyword evidence="3 9" id="KW-0639">Primosome</keyword>
<dbReference type="EMBL" id="CAXHTA020000011">
    <property type="protein sequence ID" value="CAL5224654.1"/>
    <property type="molecule type" value="Genomic_DNA"/>
</dbReference>
<reference evidence="11 12" key="1">
    <citation type="submission" date="2024-06" db="EMBL/GenBank/DDBJ databases">
        <authorList>
            <person name="Kraege A."/>
            <person name="Thomma B."/>
        </authorList>
    </citation>
    <scope>NUCLEOTIDE SEQUENCE [LARGE SCALE GENOMIC DNA]</scope>
</reference>
<evidence type="ECO:0000256" key="9">
    <source>
        <dbReference type="PIRNR" id="PIRNR009449"/>
    </source>
</evidence>
<accession>A0ABP1G037</accession>
<evidence type="ECO:0000313" key="11">
    <source>
        <dbReference type="EMBL" id="CAL5224654.1"/>
    </source>
</evidence>
<evidence type="ECO:0000256" key="7">
    <source>
        <dbReference type="ARBA" id="ARBA00023014"/>
    </source>
</evidence>
<dbReference type="Proteomes" id="UP001497392">
    <property type="component" value="Unassembled WGS sequence"/>
</dbReference>
<evidence type="ECO:0000256" key="2">
    <source>
        <dbReference type="ARBA" id="ARBA00022485"/>
    </source>
</evidence>
<keyword evidence="12" id="KW-1185">Reference proteome</keyword>
<keyword evidence="2 9" id="KW-0004">4Fe-4S</keyword>
<comment type="caution">
    <text evidence="11">The sequence shown here is derived from an EMBL/GenBank/DDBJ whole genome shotgun (WGS) entry which is preliminary data.</text>
</comment>
<dbReference type="CDD" id="cd07322">
    <property type="entry name" value="PriL_PriS_Eukaryotic"/>
    <property type="match status" value="1"/>
</dbReference>
<dbReference type="InterPro" id="IPR058560">
    <property type="entry name" value="DNA_primase_C"/>
</dbReference>
<dbReference type="Pfam" id="PF04104">
    <property type="entry name" value="DNA_primase_lrg"/>
    <property type="match status" value="1"/>
</dbReference>
<dbReference type="PIRSF" id="PIRSF009449">
    <property type="entry name" value="DNA_primase_large_subunit"/>
    <property type="match status" value="1"/>
</dbReference>
<evidence type="ECO:0000313" key="12">
    <source>
        <dbReference type="Proteomes" id="UP001497392"/>
    </source>
</evidence>
<comment type="similarity">
    <text evidence="1 9">Belongs to the eukaryotic-type primase large subunit family.</text>
</comment>